<name>A0A7S2V560_9STRA</name>
<dbReference type="PANTHER" id="PTHR33219">
    <property type="entry name" value="YLMG HOMOLOG PROTEIN 2, CHLOROPLASTIC"/>
    <property type="match status" value="1"/>
</dbReference>
<protein>
    <submittedName>
        <fullName evidence="2">Uncharacterized protein</fullName>
    </submittedName>
</protein>
<gene>
    <name evidence="2" type="ORF">FJAP1339_LOCUS11249</name>
</gene>
<keyword evidence="1" id="KW-0732">Signal</keyword>
<accession>A0A7S2V560</accession>
<organism evidence="2">
    <name type="scientific">Fibrocapsa japonica</name>
    <dbReference type="NCBI Taxonomy" id="94617"/>
    <lineage>
        <taxon>Eukaryota</taxon>
        <taxon>Sar</taxon>
        <taxon>Stramenopiles</taxon>
        <taxon>Ochrophyta</taxon>
        <taxon>Raphidophyceae</taxon>
        <taxon>Chattonellales</taxon>
        <taxon>Chattonellaceae</taxon>
        <taxon>Fibrocapsa</taxon>
    </lineage>
</organism>
<dbReference type="InterPro" id="IPR003425">
    <property type="entry name" value="CCB3/YggT"/>
</dbReference>
<dbReference type="Pfam" id="PF02325">
    <property type="entry name" value="CCB3_YggT"/>
    <property type="match status" value="1"/>
</dbReference>
<dbReference type="PANTHER" id="PTHR33219:SF14">
    <property type="entry name" value="PROTEIN COFACTOR ASSEMBLY OF COMPLEX C SUBUNIT B CCB3, CHLOROPLASTIC-RELATED"/>
    <property type="match status" value="1"/>
</dbReference>
<dbReference type="AlphaFoldDB" id="A0A7S2V560"/>
<sequence>MALLKTIKFLLLASILGFLSGTSLAFAPNAFGKSLAPTRSTARHGSIKMTDDVKHNNIIPALVTGALISTQIPESAFAAAPVWVAPTKLILDPLLNIVSLAMLARVVLSWYPSISLDKAPFSYLKAPTEPVLQVTREVVPPAFGVDVSPIVWIMISSFFHEILLGQQGLLTILQNK</sequence>
<evidence type="ECO:0000256" key="1">
    <source>
        <dbReference type="SAM" id="SignalP"/>
    </source>
</evidence>
<evidence type="ECO:0000313" key="2">
    <source>
        <dbReference type="EMBL" id="CAD9873428.1"/>
    </source>
</evidence>
<feature type="chain" id="PRO_5030622437" evidence="1">
    <location>
        <begin position="26"/>
        <end position="176"/>
    </location>
</feature>
<dbReference type="EMBL" id="HBHR01022009">
    <property type="protein sequence ID" value="CAD9873428.1"/>
    <property type="molecule type" value="Transcribed_RNA"/>
</dbReference>
<reference evidence="2" key="1">
    <citation type="submission" date="2021-01" db="EMBL/GenBank/DDBJ databases">
        <authorList>
            <person name="Corre E."/>
            <person name="Pelletier E."/>
            <person name="Niang G."/>
            <person name="Scheremetjew M."/>
            <person name="Finn R."/>
            <person name="Kale V."/>
            <person name="Holt S."/>
            <person name="Cochrane G."/>
            <person name="Meng A."/>
            <person name="Brown T."/>
            <person name="Cohen L."/>
        </authorList>
    </citation>
    <scope>NUCLEOTIDE SEQUENCE</scope>
    <source>
        <strain evidence="2">CCMP1661</strain>
    </source>
</reference>
<proteinExistence type="predicted"/>
<dbReference type="GO" id="GO:0016020">
    <property type="term" value="C:membrane"/>
    <property type="evidence" value="ECO:0007669"/>
    <property type="project" value="InterPro"/>
</dbReference>
<feature type="signal peptide" evidence="1">
    <location>
        <begin position="1"/>
        <end position="25"/>
    </location>
</feature>